<dbReference type="Gene3D" id="3.40.430.10">
    <property type="entry name" value="Dihydrofolate Reductase, subunit A"/>
    <property type="match status" value="1"/>
</dbReference>
<dbReference type="RefSeq" id="WP_106213490.1">
    <property type="nucleotide sequence ID" value="NZ_PVZF01000010.1"/>
</dbReference>
<feature type="domain" description="Bacterial bifunctional deaminase-reductase C-terminal" evidence="1">
    <location>
        <begin position="110"/>
        <end position="186"/>
    </location>
</feature>
<name>A0A2T0R041_9ACTN</name>
<evidence type="ECO:0000259" key="1">
    <source>
        <dbReference type="Pfam" id="PF01872"/>
    </source>
</evidence>
<proteinExistence type="predicted"/>
<reference evidence="2 3" key="1">
    <citation type="submission" date="2018-03" db="EMBL/GenBank/DDBJ databases">
        <title>Genomic Encyclopedia of Archaeal and Bacterial Type Strains, Phase II (KMG-II): from individual species to whole genera.</title>
        <authorList>
            <person name="Goeker M."/>
        </authorList>
    </citation>
    <scope>NUCLEOTIDE SEQUENCE [LARGE SCALE GENOMIC DNA]</scope>
    <source>
        <strain evidence="2 3">DSM 19711</strain>
    </source>
</reference>
<dbReference type="EMBL" id="PVZF01000010">
    <property type="protein sequence ID" value="PRY12480.1"/>
    <property type="molecule type" value="Genomic_DNA"/>
</dbReference>
<dbReference type="InterPro" id="IPR024072">
    <property type="entry name" value="DHFR-like_dom_sf"/>
</dbReference>
<evidence type="ECO:0000313" key="2">
    <source>
        <dbReference type="EMBL" id="PRY12480.1"/>
    </source>
</evidence>
<dbReference type="InterPro" id="IPR002734">
    <property type="entry name" value="RibDG_C"/>
</dbReference>
<dbReference type="Pfam" id="PF01872">
    <property type="entry name" value="RibD_C"/>
    <property type="match status" value="1"/>
</dbReference>
<dbReference type="InterPro" id="IPR050765">
    <property type="entry name" value="Riboflavin_Biosynth_HTPR"/>
</dbReference>
<evidence type="ECO:0000313" key="3">
    <source>
        <dbReference type="Proteomes" id="UP000238083"/>
    </source>
</evidence>
<dbReference type="GO" id="GO:0009231">
    <property type="term" value="P:riboflavin biosynthetic process"/>
    <property type="evidence" value="ECO:0007669"/>
    <property type="project" value="InterPro"/>
</dbReference>
<dbReference type="Proteomes" id="UP000238083">
    <property type="component" value="Unassembled WGS sequence"/>
</dbReference>
<keyword evidence="3" id="KW-1185">Reference proteome</keyword>
<dbReference type="SUPFAM" id="SSF53597">
    <property type="entry name" value="Dihydrofolate reductase-like"/>
    <property type="match status" value="1"/>
</dbReference>
<gene>
    <name evidence="2" type="ORF">CLV37_11040</name>
</gene>
<dbReference type="PANTHER" id="PTHR38011:SF11">
    <property type="entry name" value="2,5-DIAMINO-6-RIBOSYLAMINO-4(3H)-PYRIMIDINONE 5'-PHOSPHATE REDUCTASE"/>
    <property type="match status" value="1"/>
</dbReference>
<dbReference type="OrthoDB" id="195113at2"/>
<dbReference type="AlphaFoldDB" id="A0A2T0R041"/>
<comment type="caution">
    <text evidence="2">The sequence shown here is derived from an EMBL/GenBank/DDBJ whole genome shotgun (WGS) entry which is preliminary data.</text>
</comment>
<dbReference type="GO" id="GO:0008703">
    <property type="term" value="F:5-amino-6-(5-phosphoribosylamino)uracil reductase activity"/>
    <property type="evidence" value="ECO:0007669"/>
    <property type="project" value="InterPro"/>
</dbReference>
<sequence>MRRLVYYVGTTLDGYVAGPGGEFDFFGQGEGADLAEYQAWTASHYPETVPTAFRGLLGIDAPNQRFDTVVMGLATYRVGLPATPSPYSHLAQHVVSRTLPEAPHPEVRLSRDPVALVRALKAEPGLDVWLCGGGTLAGALTGEIDELVLKTYPVLAGAGIPVVAGGFSPTAFRVLEREQFANGVVVSRLERA</sequence>
<protein>
    <submittedName>
        <fullName evidence="2">Dihydrofolate reductase</fullName>
    </submittedName>
</protein>
<organism evidence="2 3">
    <name type="scientific">Kineococcus rhizosphaerae</name>
    <dbReference type="NCBI Taxonomy" id="559628"/>
    <lineage>
        <taxon>Bacteria</taxon>
        <taxon>Bacillati</taxon>
        <taxon>Actinomycetota</taxon>
        <taxon>Actinomycetes</taxon>
        <taxon>Kineosporiales</taxon>
        <taxon>Kineosporiaceae</taxon>
        <taxon>Kineococcus</taxon>
    </lineage>
</organism>
<dbReference type="PANTHER" id="PTHR38011">
    <property type="entry name" value="DIHYDROFOLATE REDUCTASE FAMILY PROTEIN (AFU_ORTHOLOGUE AFUA_8G06820)"/>
    <property type="match status" value="1"/>
</dbReference>
<accession>A0A2T0R041</accession>